<comment type="caution">
    <text evidence="3">The sequence shown here is derived from an EMBL/GenBank/DDBJ whole genome shotgun (WGS) entry which is preliminary data.</text>
</comment>
<feature type="domain" description="Peptidase M14" evidence="2">
    <location>
        <begin position="7"/>
        <end position="270"/>
    </location>
</feature>
<protein>
    <submittedName>
        <fullName evidence="3">Peptidase M14</fullName>
    </submittedName>
</protein>
<evidence type="ECO:0000313" key="4">
    <source>
        <dbReference type="Proteomes" id="UP000321945"/>
    </source>
</evidence>
<dbReference type="EMBL" id="VORU01000011">
    <property type="protein sequence ID" value="TXD68393.1"/>
    <property type="molecule type" value="Genomic_DNA"/>
</dbReference>
<dbReference type="Pfam" id="PF00246">
    <property type="entry name" value="Peptidase_M14"/>
    <property type="match status" value="1"/>
</dbReference>
<dbReference type="SUPFAM" id="SSF53187">
    <property type="entry name" value="Zn-dependent exopeptidases"/>
    <property type="match status" value="1"/>
</dbReference>
<dbReference type="AlphaFoldDB" id="A0A5C6YNC2"/>
<reference evidence="3 4" key="1">
    <citation type="submission" date="2019-08" db="EMBL/GenBank/DDBJ databases">
        <title>Genome of Aequorivita lipolytica Y10-2 (type strain).</title>
        <authorList>
            <person name="Bowman J.P."/>
        </authorList>
    </citation>
    <scope>NUCLEOTIDE SEQUENCE [LARGE SCALE GENOMIC DNA]</scope>
    <source>
        <strain evidence="3 4">Y10-2</strain>
    </source>
</reference>
<dbReference type="Proteomes" id="UP000321945">
    <property type="component" value="Unassembled WGS sequence"/>
</dbReference>
<dbReference type="OrthoDB" id="1119199at2"/>
<dbReference type="GO" id="GO:0004181">
    <property type="term" value="F:metallocarboxypeptidase activity"/>
    <property type="evidence" value="ECO:0007669"/>
    <property type="project" value="InterPro"/>
</dbReference>
<comment type="similarity">
    <text evidence="1">Belongs to the peptidase M14 family.</text>
</comment>
<dbReference type="Gene3D" id="3.40.630.10">
    <property type="entry name" value="Zn peptidases"/>
    <property type="match status" value="1"/>
</dbReference>
<sequence>MKIDRWYGNHFETHLRGRYISMQSIYPLLDLYKRTYEISVEGLSEMGQDIPLIKIGDGDKIVLGWSQMHGNESTTTKAIFDFLKFINQKQFFQSEIEGFLNSYTFYVFPILNPDGAELYTRENANGVDLNRDAQDLSQMESQCLRGAFDKLQPSLCLNLHDQRSIYGFKGGKPATVSFLSPAADKNRTVTDARKIAMQFILKMNHTLQKYIPGQIGRYDDSFNEACVGDTFQNMGVPTILFEAGHYDQDYNREKTREYIFYALLALFNITDRDIDSLNYKDYFGIPENKKNYNDFILRNVKLENRQEVVSITIQYREILRNEIIVFEPFIDKIGNLENQYGYVEENAKGSEILTNPQENLTVGTNISEIIDKKDKSMIYFQKINSFLQ</sequence>
<feature type="active site" description="Proton donor/acceptor" evidence="1">
    <location>
        <position position="242"/>
    </location>
</feature>
<evidence type="ECO:0000259" key="2">
    <source>
        <dbReference type="PROSITE" id="PS52035"/>
    </source>
</evidence>
<dbReference type="GO" id="GO:0008270">
    <property type="term" value="F:zinc ion binding"/>
    <property type="evidence" value="ECO:0007669"/>
    <property type="project" value="InterPro"/>
</dbReference>
<organism evidence="3 4">
    <name type="scientific">Aequorivita lipolytica</name>
    <dbReference type="NCBI Taxonomy" id="153267"/>
    <lineage>
        <taxon>Bacteria</taxon>
        <taxon>Pseudomonadati</taxon>
        <taxon>Bacteroidota</taxon>
        <taxon>Flavobacteriia</taxon>
        <taxon>Flavobacteriales</taxon>
        <taxon>Flavobacteriaceae</taxon>
        <taxon>Aequorivita</taxon>
    </lineage>
</organism>
<dbReference type="InterPro" id="IPR000834">
    <property type="entry name" value="Peptidase_M14"/>
</dbReference>
<dbReference type="PROSITE" id="PS52035">
    <property type="entry name" value="PEPTIDASE_M14"/>
    <property type="match status" value="1"/>
</dbReference>
<evidence type="ECO:0000313" key="3">
    <source>
        <dbReference type="EMBL" id="TXD68393.1"/>
    </source>
</evidence>
<gene>
    <name evidence="3" type="ORF">ESV24_11990</name>
</gene>
<keyword evidence="4" id="KW-1185">Reference proteome</keyword>
<accession>A0A5C6YNC2</accession>
<proteinExistence type="inferred from homology"/>
<dbReference type="GO" id="GO:0006508">
    <property type="term" value="P:proteolysis"/>
    <property type="evidence" value="ECO:0007669"/>
    <property type="project" value="InterPro"/>
</dbReference>
<name>A0A5C6YNC2_9FLAO</name>
<dbReference type="RefSeq" id="WP_111816046.1">
    <property type="nucleotide sequence ID" value="NZ_CBCRZQ010000005.1"/>
</dbReference>
<evidence type="ECO:0000256" key="1">
    <source>
        <dbReference type="PROSITE-ProRule" id="PRU01379"/>
    </source>
</evidence>